<evidence type="ECO:0000313" key="4">
    <source>
        <dbReference type="Proteomes" id="UP001319200"/>
    </source>
</evidence>
<dbReference type="SMART" id="SM00448">
    <property type="entry name" value="REC"/>
    <property type="match status" value="1"/>
</dbReference>
<reference evidence="3 4" key="1">
    <citation type="submission" date="2021-05" db="EMBL/GenBank/DDBJ databases">
        <title>A Polyphasic approach of four new species of the genus Ohtaekwangia: Ohtaekwangia histidinii sp. nov., Ohtaekwangia cretensis sp. nov., Ohtaekwangia indiensis sp. nov., Ohtaekwangia reichenbachii sp. nov. from diverse environment.</title>
        <authorList>
            <person name="Octaviana S."/>
        </authorList>
    </citation>
    <scope>NUCLEOTIDE SEQUENCE [LARGE SCALE GENOMIC DNA]</scope>
    <source>
        <strain evidence="3 4">PWU4</strain>
    </source>
</reference>
<dbReference type="PANTHER" id="PTHR44520:SF2">
    <property type="entry name" value="RESPONSE REGULATOR RCP1"/>
    <property type="match status" value="1"/>
</dbReference>
<dbReference type="EMBL" id="JAHESF010000038">
    <property type="protein sequence ID" value="MBT1700292.1"/>
    <property type="molecule type" value="Genomic_DNA"/>
</dbReference>
<name>A0AAP2DSB5_9BACT</name>
<keyword evidence="1" id="KW-0597">Phosphoprotein</keyword>
<dbReference type="SUPFAM" id="SSF52172">
    <property type="entry name" value="CheY-like"/>
    <property type="match status" value="1"/>
</dbReference>
<dbReference type="InterPro" id="IPR052893">
    <property type="entry name" value="TCS_response_regulator"/>
</dbReference>
<sequence length="129" mass="15109">MQAEKTFLVIDDSYIDRLVSGMLIKRTFDITDVHEVSGGKQALEWLRSHAYKKENNLIILLDIMMPQMNGFEFLEQFEKLDSPLKEKTTIVMLSSTLDHHDITRAREHQYVRKLLSKPLSANELREFVE</sequence>
<evidence type="ECO:0000256" key="1">
    <source>
        <dbReference type="PROSITE-ProRule" id="PRU00169"/>
    </source>
</evidence>
<feature type="modified residue" description="4-aspartylphosphate" evidence="1">
    <location>
        <position position="62"/>
    </location>
</feature>
<feature type="domain" description="Response regulatory" evidence="2">
    <location>
        <begin position="6"/>
        <end position="129"/>
    </location>
</feature>
<keyword evidence="4" id="KW-1185">Reference proteome</keyword>
<evidence type="ECO:0000259" key="2">
    <source>
        <dbReference type="PROSITE" id="PS50110"/>
    </source>
</evidence>
<gene>
    <name evidence="3" type="ORF">KK083_25625</name>
</gene>
<protein>
    <submittedName>
        <fullName evidence="3">Response regulator</fullName>
    </submittedName>
</protein>
<dbReference type="InterPro" id="IPR001789">
    <property type="entry name" value="Sig_transdc_resp-reg_receiver"/>
</dbReference>
<comment type="caution">
    <text evidence="3">The sequence shown here is derived from an EMBL/GenBank/DDBJ whole genome shotgun (WGS) entry which is preliminary data.</text>
</comment>
<organism evidence="3 4">
    <name type="scientific">Chryseosolibacter histidini</name>
    <dbReference type="NCBI Taxonomy" id="2782349"/>
    <lineage>
        <taxon>Bacteria</taxon>
        <taxon>Pseudomonadati</taxon>
        <taxon>Bacteroidota</taxon>
        <taxon>Cytophagia</taxon>
        <taxon>Cytophagales</taxon>
        <taxon>Chryseotaleaceae</taxon>
        <taxon>Chryseosolibacter</taxon>
    </lineage>
</organism>
<proteinExistence type="predicted"/>
<dbReference type="Pfam" id="PF00072">
    <property type="entry name" value="Response_reg"/>
    <property type="match status" value="1"/>
</dbReference>
<dbReference type="AlphaFoldDB" id="A0AAP2DSB5"/>
<evidence type="ECO:0000313" key="3">
    <source>
        <dbReference type="EMBL" id="MBT1700292.1"/>
    </source>
</evidence>
<dbReference type="InterPro" id="IPR011006">
    <property type="entry name" value="CheY-like_superfamily"/>
</dbReference>
<accession>A0AAP2DSB5</accession>
<dbReference type="Proteomes" id="UP001319200">
    <property type="component" value="Unassembled WGS sequence"/>
</dbReference>
<dbReference type="Gene3D" id="3.40.50.2300">
    <property type="match status" value="1"/>
</dbReference>
<dbReference type="RefSeq" id="WP_254168801.1">
    <property type="nucleotide sequence ID" value="NZ_JAHESF010000038.1"/>
</dbReference>
<dbReference type="PANTHER" id="PTHR44520">
    <property type="entry name" value="RESPONSE REGULATOR RCP1-RELATED"/>
    <property type="match status" value="1"/>
</dbReference>
<dbReference type="GO" id="GO:0000160">
    <property type="term" value="P:phosphorelay signal transduction system"/>
    <property type="evidence" value="ECO:0007669"/>
    <property type="project" value="InterPro"/>
</dbReference>
<dbReference type="PROSITE" id="PS50110">
    <property type="entry name" value="RESPONSE_REGULATORY"/>
    <property type="match status" value="1"/>
</dbReference>